<keyword evidence="1" id="KW-0472">Membrane</keyword>
<proteinExistence type="predicted"/>
<protein>
    <submittedName>
        <fullName evidence="2">Uncharacterized protein</fullName>
    </submittedName>
</protein>
<organism evidence="2 3">
    <name type="scientific">Rhodonellum ikkaensis</name>
    <dbReference type="NCBI Taxonomy" id="336829"/>
    <lineage>
        <taxon>Bacteria</taxon>
        <taxon>Pseudomonadati</taxon>
        <taxon>Bacteroidota</taxon>
        <taxon>Cytophagia</taxon>
        <taxon>Cytophagales</taxon>
        <taxon>Cytophagaceae</taxon>
        <taxon>Rhodonellum</taxon>
    </lineage>
</organism>
<evidence type="ECO:0000313" key="3">
    <source>
        <dbReference type="Proteomes" id="UP000199663"/>
    </source>
</evidence>
<reference evidence="2 3" key="1">
    <citation type="submission" date="2016-10" db="EMBL/GenBank/DDBJ databases">
        <authorList>
            <person name="Varghese N."/>
            <person name="Submissions S."/>
        </authorList>
    </citation>
    <scope>NUCLEOTIDE SEQUENCE [LARGE SCALE GENOMIC DNA]</scope>
    <source>
        <strain evidence="2 3">DSM 17997</strain>
    </source>
</reference>
<dbReference type="EMBL" id="FNQC01000013">
    <property type="protein sequence ID" value="SDZ40971.1"/>
    <property type="molecule type" value="Genomic_DNA"/>
</dbReference>
<name>A0A1H3STV2_9BACT</name>
<gene>
    <name evidence="2" type="ORF">SAMN05444412_11381</name>
</gene>
<evidence type="ECO:0000313" key="2">
    <source>
        <dbReference type="EMBL" id="SDZ40971.1"/>
    </source>
</evidence>
<keyword evidence="3" id="KW-1185">Reference proteome</keyword>
<accession>A0A1H3STV2</accession>
<evidence type="ECO:0000256" key="1">
    <source>
        <dbReference type="SAM" id="Phobius"/>
    </source>
</evidence>
<keyword evidence="1" id="KW-0812">Transmembrane</keyword>
<sequence>MTEAIAVIAVTINFELIIFLIETNKKNKIG</sequence>
<keyword evidence="1" id="KW-1133">Transmembrane helix</keyword>
<feature type="transmembrane region" description="Helical" evidence="1">
    <location>
        <begin position="6"/>
        <end position="23"/>
    </location>
</feature>
<comment type="caution">
    <text evidence="2">The sequence shown here is derived from an EMBL/GenBank/DDBJ whole genome shotgun (WGS) entry which is preliminary data.</text>
</comment>
<dbReference type="Proteomes" id="UP000199663">
    <property type="component" value="Unassembled WGS sequence"/>
</dbReference>